<keyword evidence="2" id="KW-0812">Transmembrane</keyword>
<dbReference type="RefSeq" id="WP_343872500.1">
    <property type="nucleotide sequence ID" value="NZ_BAAAIX010000009.1"/>
</dbReference>
<evidence type="ECO:0000256" key="2">
    <source>
        <dbReference type="SAM" id="Phobius"/>
    </source>
</evidence>
<evidence type="ECO:0000256" key="1">
    <source>
        <dbReference type="SAM" id="MobiDB-lite"/>
    </source>
</evidence>
<reference evidence="4" key="1">
    <citation type="journal article" date="2019" name="Int. J. Syst. Evol. Microbiol.">
        <title>The Global Catalogue of Microorganisms (GCM) 10K type strain sequencing project: providing services to taxonomists for standard genome sequencing and annotation.</title>
        <authorList>
            <consortium name="The Broad Institute Genomics Platform"/>
            <consortium name="The Broad Institute Genome Sequencing Center for Infectious Disease"/>
            <person name="Wu L."/>
            <person name="Ma J."/>
        </authorList>
    </citation>
    <scope>NUCLEOTIDE SEQUENCE [LARGE SCALE GENOMIC DNA]</scope>
    <source>
        <strain evidence="4">CAIM 431</strain>
    </source>
</reference>
<accession>A0ABW4RV30</accession>
<organism evidence="3 4">
    <name type="scientific">Luteococcus peritonei</name>
    <dbReference type="NCBI Taxonomy" id="88874"/>
    <lineage>
        <taxon>Bacteria</taxon>
        <taxon>Bacillati</taxon>
        <taxon>Actinomycetota</taxon>
        <taxon>Actinomycetes</taxon>
        <taxon>Propionibacteriales</taxon>
        <taxon>Propionibacteriaceae</taxon>
        <taxon>Luteococcus</taxon>
    </lineage>
</organism>
<dbReference type="Pfam" id="PF19516">
    <property type="entry name" value="DUF6049"/>
    <property type="match status" value="1"/>
</dbReference>
<sequence>MTPPGPARAPGAPFARLLASLLAALLVVLGAAAWQPTRAHADQHQTPLQVTLTAQTPSGGPTDTVVVRGQVENTSQSPVSEVQVHLWRSSDQLADTTALDEVLASSPENPLGRRMLGAEAGNIFNITDVGTQKSQAFTAPKASLAPGEKADFEVRGTVAGADSLGFTTPGAYLMGVQVRGIPQGQQNQTVGRARSLFVQTGRAATAVHRQAAPVVLLTARPSMTGEGVFADNSLSAELQGRLSALLSVATQQGSTVLVDPALFDELTAMAAGYRVVGSSDETATARGQQAAKDFLAKLTPLLSSGRAYRTLYGSPDVALALGSGRRQLLTRSAQELAAEHPLARLPLAVVPADGRLDQATAEALEALTPAVVLASNTVSSAPVQRHAGLTVVHYEPAAMTGGPGPEPSNTPAQVAARLQAQQYLSPRPMVSLVSTEAQARAELAPTTWRTRTSLASLVSASPEQPRAAWLPGEVTAQDPRWSDGLDAAQADLEAWGELVGEQELARVRSERILSRALSTTWGGDRDPALAWLARTRSQVAAVLNSSKVQLKVVSDFVTSASDQEIPVTVTNGLSDRIRVKVVFSSENSQRISIADSEVRSIGPGESETIRVKVLTRANGQVGVTARLATAEDRLIGQPREMTITATQAGRVGWIIIIASGVVLLAGTAIRIRQVQAERRDGREHGQGGRSTLLVVSPEEPAPGTLDETRR</sequence>
<proteinExistence type="predicted"/>
<dbReference type="EMBL" id="JBHUFZ010000011">
    <property type="protein sequence ID" value="MFD1889478.1"/>
    <property type="molecule type" value="Genomic_DNA"/>
</dbReference>
<keyword evidence="2" id="KW-1133">Transmembrane helix</keyword>
<name>A0ABW4RV30_9ACTN</name>
<keyword evidence="4" id="KW-1185">Reference proteome</keyword>
<feature type="transmembrane region" description="Helical" evidence="2">
    <location>
        <begin position="651"/>
        <end position="669"/>
    </location>
</feature>
<feature type="region of interest" description="Disordered" evidence="1">
    <location>
        <begin position="677"/>
        <end position="710"/>
    </location>
</feature>
<evidence type="ECO:0000313" key="3">
    <source>
        <dbReference type="EMBL" id="MFD1889478.1"/>
    </source>
</evidence>
<keyword evidence="2" id="KW-0472">Membrane</keyword>
<feature type="compositionally biased region" description="Basic and acidic residues" evidence="1">
    <location>
        <begin position="677"/>
        <end position="686"/>
    </location>
</feature>
<comment type="caution">
    <text evidence="3">The sequence shown here is derived from an EMBL/GenBank/DDBJ whole genome shotgun (WGS) entry which is preliminary data.</text>
</comment>
<protein>
    <submittedName>
        <fullName evidence="3">DUF6049 family protein</fullName>
    </submittedName>
</protein>
<dbReference type="Proteomes" id="UP001597326">
    <property type="component" value="Unassembled WGS sequence"/>
</dbReference>
<gene>
    <name evidence="3" type="ORF">ACFSCS_04650</name>
</gene>
<dbReference type="InterPro" id="IPR046112">
    <property type="entry name" value="DUF6049"/>
</dbReference>
<evidence type="ECO:0000313" key="4">
    <source>
        <dbReference type="Proteomes" id="UP001597326"/>
    </source>
</evidence>